<evidence type="ECO:0000313" key="2">
    <source>
        <dbReference type="Proteomes" id="UP000887116"/>
    </source>
</evidence>
<reference evidence="1" key="1">
    <citation type="submission" date="2020-07" db="EMBL/GenBank/DDBJ databases">
        <title>Multicomponent nature underlies the extraordinary mechanical properties of spider dragline silk.</title>
        <authorList>
            <person name="Kono N."/>
            <person name="Nakamura H."/>
            <person name="Mori M."/>
            <person name="Yoshida Y."/>
            <person name="Ohtoshi R."/>
            <person name="Malay A.D."/>
            <person name="Moran D.A.P."/>
            <person name="Tomita M."/>
            <person name="Numata K."/>
            <person name="Arakawa K."/>
        </authorList>
    </citation>
    <scope>NUCLEOTIDE SEQUENCE</scope>
</reference>
<proteinExistence type="predicted"/>
<dbReference type="EMBL" id="BMAO01013300">
    <property type="protein sequence ID" value="GFQ87715.1"/>
    <property type="molecule type" value="Genomic_DNA"/>
</dbReference>
<comment type="caution">
    <text evidence="1">The sequence shown here is derived from an EMBL/GenBank/DDBJ whole genome shotgun (WGS) entry which is preliminary data.</text>
</comment>
<gene>
    <name evidence="1" type="ORF">TNCT_735221</name>
</gene>
<evidence type="ECO:0000313" key="1">
    <source>
        <dbReference type="EMBL" id="GFQ87715.1"/>
    </source>
</evidence>
<name>A0A8X6FRJ4_TRICU</name>
<accession>A0A8X6FRJ4</accession>
<protein>
    <submittedName>
        <fullName evidence="1">Uncharacterized protein</fullName>
    </submittedName>
</protein>
<dbReference type="Proteomes" id="UP000887116">
    <property type="component" value="Unassembled WGS sequence"/>
</dbReference>
<organism evidence="1 2">
    <name type="scientific">Trichonephila clavata</name>
    <name type="common">Joro spider</name>
    <name type="synonym">Nephila clavata</name>
    <dbReference type="NCBI Taxonomy" id="2740835"/>
    <lineage>
        <taxon>Eukaryota</taxon>
        <taxon>Metazoa</taxon>
        <taxon>Ecdysozoa</taxon>
        <taxon>Arthropoda</taxon>
        <taxon>Chelicerata</taxon>
        <taxon>Arachnida</taxon>
        <taxon>Araneae</taxon>
        <taxon>Araneomorphae</taxon>
        <taxon>Entelegynae</taxon>
        <taxon>Araneoidea</taxon>
        <taxon>Nephilidae</taxon>
        <taxon>Trichonephila</taxon>
    </lineage>
</organism>
<dbReference type="AlphaFoldDB" id="A0A8X6FRJ4"/>
<sequence length="94" mass="11147">MSFLHPVLEFRCAFANITFETQQIFFYTNEKHEILNMLQESTPEVTWNFDENIGKELETRKKNFKTKRQTAEKAAGGIDREYHAELKENKFIKG</sequence>
<keyword evidence="2" id="KW-1185">Reference proteome</keyword>